<protein>
    <submittedName>
        <fullName evidence="1">Transposase</fullName>
    </submittedName>
</protein>
<organism evidence="1 2">
    <name type="scientific">Entomomonas moraniae</name>
    <dbReference type="NCBI Taxonomy" id="2213226"/>
    <lineage>
        <taxon>Bacteria</taxon>
        <taxon>Pseudomonadati</taxon>
        <taxon>Pseudomonadota</taxon>
        <taxon>Gammaproteobacteria</taxon>
        <taxon>Pseudomonadales</taxon>
        <taxon>Pseudomonadaceae</taxon>
        <taxon>Entomomonas</taxon>
    </lineage>
</organism>
<dbReference type="AlphaFoldDB" id="A0A3Q9JHV1"/>
<evidence type="ECO:0000313" key="2">
    <source>
        <dbReference type="Proteomes" id="UP000273143"/>
    </source>
</evidence>
<proteinExistence type="predicted"/>
<evidence type="ECO:0000313" key="1">
    <source>
        <dbReference type="EMBL" id="AZS49806.1"/>
    </source>
</evidence>
<keyword evidence="2" id="KW-1185">Reference proteome</keyword>
<gene>
    <name evidence="1" type="ORF">DM558_02975</name>
</gene>
<dbReference type="SUPFAM" id="SSF46689">
    <property type="entry name" value="Homeodomain-like"/>
    <property type="match status" value="1"/>
</dbReference>
<sequence length="45" mass="5136">MGTKYNPHFKQKAINLALYNGQTYRQTADDLGIKYPTCVIGYNKP</sequence>
<dbReference type="EMBL" id="CP029822">
    <property type="protein sequence ID" value="AZS49806.1"/>
    <property type="molecule type" value="Genomic_DNA"/>
</dbReference>
<dbReference type="InterPro" id="IPR009057">
    <property type="entry name" value="Homeodomain-like_sf"/>
</dbReference>
<reference evidence="2" key="1">
    <citation type="submission" date="2018-06" db="EMBL/GenBank/DDBJ databases">
        <title>Complete genome of Pseudomonas insecticola strain QZS01.</title>
        <authorList>
            <person name="Wang J."/>
            <person name="Su Q."/>
        </authorList>
    </citation>
    <scope>NUCLEOTIDE SEQUENCE [LARGE SCALE GENOMIC DNA]</scope>
    <source>
        <strain evidence="2">QZS01</strain>
    </source>
</reference>
<dbReference type="Proteomes" id="UP000273143">
    <property type="component" value="Chromosome"/>
</dbReference>
<accession>A0A3Q9JHV1</accession>
<dbReference type="KEGG" id="emo:DM558_02975"/>
<name>A0A3Q9JHV1_9GAMM</name>